<evidence type="ECO:0000256" key="5">
    <source>
        <dbReference type="SAM" id="MobiDB-lite"/>
    </source>
</evidence>
<evidence type="ECO:0000256" key="4">
    <source>
        <dbReference type="PROSITE-ProRule" id="PRU00601"/>
    </source>
</evidence>
<protein>
    <recommendedName>
        <fullName evidence="6">CHY-type domain-containing protein</fullName>
    </recommendedName>
</protein>
<gene>
    <name evidence="7" type="ORF">DL764_010430</name>
</gene>
<evidence type="ECO:0000256" key="1">
    <source>
        <dbReference type="ARBA" id="ARBA00022723"/>
    </source>
</evidence>
<feature type="compositionally biased region" description="Basic and acidic residues" evidence="5">
    <location>
        <begin position="659"/>
        <end position="669"/>
    </location>
</feature>
<feature type="region of interest" description="Disordered" evidence="5">
    <location>
        <begin position="165"/>
        <end position="197"/>
    </location>
</feature>
<dbReference type="OrthoDB" id="10253329at2759"/>
<dbReference type="Proteomes" id="UP000293360">
    <property type="component" value="Unassembled WGS sequence"/>
</dbReference>
<dbReference type="AlphaFoldDB" id="A0A4Q4SRL5"/>
<reference evidence="7 8" key="1">
    <citation type="submission" date="2018-06" db="EMBL/GenBank/DDBJ databases">
        <title>Complete Genomes of Monosporascus.</title>
        <authorList>
            <person name="Robinson A.J."/>
            <person name="Natvig D.O."/>
        </authorList>
    </citation>
    <scope>NUCLEOTIDE SEQUENCE [LARGE SCALE GENOMIC DNA]</scope>
    <source>
        <strain evidence="7 8">CBS 110550</strain>
    </source>
</reference>
<feature type="region of interest" description="Disordered" evidence="5">
    <location>
        <begin position="328"/>
        <end position="405"/>
    </location>
</feature>
<dbReference type="GO" id="GO:0008270">
    <property type="term" value="F:zinc ion binding"/>
    <property type="evidence" value="ECO:0007669"/>
    <property type="project" value="UniProtKB-KW"/>
</dbReference>
<evidence type="ECO:0000313" key="8">
    <source>
        <dbReference type="Proteomes" id="UP000293360"/>
    </source>
</evidence>
<keyword evidence="1" id="KW-0479">Metal-binding</keyword>
<keyword evidence="8" id="KW-1185">Reference proteome</keyword>
<keyword evidence="3" id="KW-0862">Zinc</keyword>
<accession>A0A4Q4SRL5</accession>
<evidence type="ECO:0000313" key="7">
    <source>
        <dbReference type="EMBL" id="RYO73652.1"/>
    </source>
</evidence>
<evidence type="ECO:0000256" key="3">
    <source>
        <dbReference type="ARBA" id="ARBA00022833"/>
    </source>
</evidence>
<proteinExistence type="predicted"/>
<dbReference type="Pfam" id="PF05495">
    <property type="entry name" value="zf-CHY"/>
    <property type="match status" value="1"/>
</dbReference>
<keyword evidence="2 4" id="KW-0863">Zinc-finger</keyword>
<feature type="domain" description="CHY-type" evidence="6">
    <location>
        <begin position="577"/>
        <end position="644"/>
    </location>
</feature>
<comment type="caution">
    <text evidence="7">The sequence shown here is derived from an EMBL/GenBank/DDBJ whole genome shotgun (WGS) entry which is preliminary data.</text>
</comment>
<feature type="region of interest" description="Disordered" evidence="5">
    <location>
        <begin position="658"/>
        <end position="689"/>
    </location>
</feature>
<dbReference type="PROSITE" id="PS51266">
    <property type="entry name" value="ZF_CHY"/>
    <property type="match status" value="1"/>
</dbReference>
<feature type="region of interest" description="Disordered" evidence="5">
    <location>
        <begin position="1"/>
        <end position="39"/>
    </location>
</feature>
<evidence type="ECO:0000259" key="6">
    <source>
        <dbReference type="PROSITE" id="PS51266"/>
    </source>
</evidence>
<name>A0A4Q4SRL5_9PEZI</name>
<feature type="compositionally biased region" description="Basic and acidic residues" evidence="5">
    <location>
        <begin position="335"/>
        <end position="345"/>
    </location>
</feature>
<dbReference type="InterPro" id="IPR008913">
    <property type="entry name" value="Znf_CHY"/>
</dbReference>
<dbReference type="SUPFAM" id="SSF161219">
    <property type="entry name" value="CHY zinc finger-like"/>
    <property type="match status" value="1"/>
</dbReference>
<sequence length="689" mass="76594">MISTRNLPQGAMGSRQAVTAPSPGRIVPKPVPGSQAENPRTYQIEQMKRRFSAKQSNLQNGTTNLSFQLRPSDPDFPFELDYLECELQIPRSYPKEPSVLRVRNKDIPRGFGVNIEKGWERLAREKQDATLLALTNALDKNLEGFLSERKTDTVTLMSFKDTRHLDTTPTALGGRLHSPSPKQKLREPAPAPRRSYVPEESFTNDEIANAKARRAQDVRQLEARMARMSLYQKSADGVVYTLPLEPRRRSELPVELQSIQSVQVIVPLLYPLQPLKILLNDVDSKDAEALEEAFASKAAQQPQMSLTSHINYLSQNIHILARQAQASAKQPTEIADERTSVHENNEQQEASRSGTSEDGRNHIHFIPRPPEWGFENESDESADSEEDSWGSDDSGDGGVAVGPQGTVSGIAQQAERGTAMSFPSIELHGIELLQVSALSLGVKCERCKTLNDVTGLRPDVEKASSCKKCATTFTVKFRQGMVHQGKIHFFSFKPFLTVPLTTGSTFIPTCSRCSSPSPGLVSVRGDATTNVCRECHGRFTFKIPEVKFLAITHGGPLPPTTGPRRRQEKLGLHAGEPLPARGACAHYRRSHRWFRFSCCGRVHPCDQCHDAAEDHAQEWASRMICGWCSREQNYAPEACGFCGRSVIGRKGRGFWEGGRGTRDRRLMSRKDKRKFRRVGGGGGDAKKKD</sequence>
<evidence type="ECO:0000256" key="2">
    <source>
        <dbReference type="ARBA" id="ARBA00022771"/>
    </source>
</evidence>
<dbReference type="InterPro" id="IPR037274">
    <property type="entry name" value="Znf_CHY_sf"/>
</dbReference>
<dbReference type="EMBL" id="QJNU01001610">
    <property type="protein sequence ID" value="RYO73652.1"/>
    <property type="molecule type" value="Genomic_DNA"/>
</dbReference>
<dbReference type="STRING" id="155417.A0A4Q4SRL5"/>
<feature type="compositionally biased region" description="Acidic residues" evidence="5">
    <location>
        <begin position="374"/>
        <end position="395"/>
    </location>
</feature>
<organism evidence="7 8">
    <name type="scientific">Monosporascus ibericus</name>
    <dbReference type="NCBI Taxonomy" id="155417"/>
    <lineage>
        <taxon>Eukaryota</taxon>
        <taxon>Fungi</taxon>
        <taxon>Dikarya</taxon>
        <taxon>Ascomycota</taxon>
        <taxon>Pezizomycotina</taxon>
        <taxon>Sordariomycetes</taxon>
        <taxon>Xylariomycetidae</taxon>
        <taxon>Xylariales</taxon>
        <taxon>Xylariales incertae sedis</taxon>
        <taxon>Monosporascus</taxon>
    </lineage>
</organism>